<accession>G1Q6Z7</accession>
<evidence type="ECO:0000259" key="2">
    <source>
        <dbReference type="PROSITE" id="PS51391"/>
    </source>
</evidence>
<dbReference type="GO" id="GO:0000993">
    <property type="term" value="F:RNA polymerase II complex binding"/>
    <property type="evidence" value="ECO:0007669"/>
    <property type="project" value="InterPro"/>
</dbReference>
<dbReference type="EMBL" id="AAPE02013425">
    <property type="status" value="NOT_ANNOTATED_CDS"/>
    <property type="molecule type" value="Genomic_DNA"/>
</dbReference>
<keyword evidence="4" id="KW-1185">Reference proteome</keyword>
<dbReference type="PANTHER" id="PTHR15921:SF3">
    <property type="entry name" value="PRE-MRNA CLEAVAGE COMPLEX 2 PROTEIN PCF11"/>
    <property type="match status" value="1"/>
</dbReference>
<dbReference type="GO" id="GO:0003729">
    <property type="term" value="F:mRNA binding"/>
    <property type="evidence" value="ECO:0007669"/>
    <property type="project" value="InterPro"/>
</dbReference>
<proteinExistence type="predicted"/>
<dbReference type="STRING" id="59463.ENSMLUP00000019480"/>
<dbReference type="InterPro" id="IPR006569">
    <property type="entry name" value="CID_dom"/>
</dbReference>
<dbReference type="InterPro" id="IPR045154">
    <property type="entry name" value="PCF11-like"/>
</dbReference>
<dbReference type="AlphaFoldDB" id="G1Q6Z7"/>
<dbReference type="SUPFAM" id="SSF48464">
    <property type="entry name" value="ENTH/VHS domain"/>
    <property type="match status" value="1"/>
</dbReference>
<organism evidence="3 4">
    <name type="scientific">Myotis lucifugus</name>
    <name type="common">Little brown bat</name>
    <dbReference type="NCBI Taxonomy" id="59463"/>
    <lineage>
        <taxon>Eukaryota</taxon>
        <taxon>Metazoa</taxon>
        <taxon>Chordata</taxon>
        <taxon>Craniata</taxon>
        <taxon>Vertebrata</taxon>
        <taxon>Euteleostomi</taxon>
        <taxon>Mammalia</taxon>
        <taxon>Eutheria</taxon>
        <taxon>Laurasiatheria</taxon>
        <taxon>Chiroptera</taxon>
        <taxon>Yangochiroptera</taxon>
        <taxon>Vespertilionidae</taxon>
        <taxon>Myotis</taxon>
    </lineage>
</organism>
<evidence type="ECO:0000313" key="4">
    <source>
        <dbReference type="Proteomes" id="UP000001074"/>
    </source>
</evidence>
<dbReference type="GO" id="GO:0031124">
    <property type="term" value="P:mRNA 3'-end processing"/>
    <property type="evidence" value="ECO:0007669"/>
    <property type="project" value="InterPro"/>
</dbReference>
<dbReference type="Gene3D" id="1.25.40.90">
    <property type="match status" value="1"/>
</dbReference>
<evidence type="ECO:0000313" key="3">
    <source>
        <dbReference type="Ensembl" id="ENSMLUP00000019480.1"/>
    </source>
</evidence>
<name>G1Q6Z7_MYOLU</name>
<dbReference type="HOGENOM" id="CLU_1763048_0_0_1"/>
<dbReference type="GO" id="GO:0005737">
    <property type="term" value="C:cytoplasm"/>
    <property type="evidence" value="ECO:0007669"/>
    <property type="project" value="TreeGrafter"/>
</dbReference>
<reference evidence="3" key="3">
    <citation type="submission" date="2025-09" db="UniProtKB">
        <authorList>
            <consortium name="Ensembl"/>
        </authorList>
    </citation>
    <scope>IDENTIFICATION</scope>
</reference>
<protein>
    <recommendedName>
        <fullName evidence="2">CID domain-containing protein</fullName>
    </recommendedName>
</protein>
<reference evidence="3 4" key="1">
    <citation type="journal article" date="2011" name="Nature">
        <title>A high-resolution map of human evolutionary constraint using 29 mammals.</title>
        <authorList>
            <person name="Lindblad-Toh K."/>
            <person name="Garber M."/>
            <person name="Zuk O."/>
            <person name="Lin M.F."/>
            <person name="Parker B.J."/>
            <person name="Washietl S."/>
            <person name="Kheradpour P."/>
            <person name="Ernst J."/>
            <person name="Jordan G."/>
            <person name="Mauceli E."/>
            <person name="Ward L.D."/>
            <person name="Lowe C.B."/>
            <person name="Holloway A.K."/>
            <person name="Clamp M."/>
            <person name="Gnerre S."/>
            <person name="Alfoldi J."/>
            <person name="Beal K."/>
            <person name="Chang J."/>
            <person name="Clawson H."/>
            <person name="Cuff J."/>
            <person name="Di Palma F."/>
            <person name="Fitzgerald S."/>
            <person name="Flicek P."/>
            <person name="Guttman M."/>
            <person name="Hubisz M.J."/>
            <person name="Jaffe D.B."/>
            <person name="Jungreis I."/>
            <person name="Kent W.J."/>
            <person name="Kostka D."/>
            <person name="Lara M."/>
            <person name="Martins A.L."/>
            <person name="Massingham T."/>
            <person name="Moltke I."/>
            <person name="Raney B.J."/>
            <person name="Rasmussen M.D."/>
            <person name="Robinson J."/>
            <person name="Stark A."/>
            <person name="Vilella A.J."/>
            <person name="Wen J."/>
            <person name="Xie X."/>
            <person name="Zody M.C."/>
            <person name="Baldwin J."/>
            <person name="Bloom T."/>
            <person name="Chin C.W."/>
            <person name="Heiman D."/>
            <person name="Nicol R."/>
            <person name="Nusbaum C."/>
            <person name="Young S."/>
            <person name="Wilkinson J."/>
            <person name="Worley K.C."/>
            <person name="Kovar C.L."/>
            <person name="Muzny D.M."/>
            <person name="Gibbs R.A."/>
            <person name="Cree A."/>
            <person name="Dihn H.H."/>
            <person name="Fowler G."/>
            <person name="Jhangiani S."/>
            <person name="Joshi V."/>
            <person name="Lee S."/>
            <person name="Lewis L.R."/>
            <person name="Nazareth L.V."/>
            <person name="Okwuonu G."/>
            <person name="Santibanez J."/>
            <person name="Warren W.C."/>
            <person name="Mardis E.R."/>
            <person name="Weinstock G.M."/>
            <person name="Wilson R.K."/>
            <person name="Delehaunty K."/>
            <person name="Dooling D."/>
            <person name="Fronik C."/>
            <person name="Fulton L."/>
            <person name="Fulton B."/>
            <person name="Graves T."/>
            <person name="Minx P."/>
            <person name="Sodergren E."/>
            <person name="Birney E."/>
            <person name="Margulies E.H."/>
            <person name="Herrero J."/>
            <person name="Green E.D."/>
            <person name="Haussler D."/>
            <person name="Siepel A."/>
            <person name="Goldman N."/>
            <person name="Pollard K.S."/>
            <person name="Pedersen J.S."/>
            <person name="Lander E.S."/>
            <person name="Kellis M."/>
        </authorList>
    </citation>
    <scope>NUCLEOTIDE SEQUENCE [LARGE SCALE GENOMIC DNA]</scope>
</reference>
<dbReference type="GeneTree" id="ENSGT00440000034259"/>
<feature type="region of interest" description="Disordered" evidence="1">
    <location>
        <begin position="1"/>
        <end position="59"/>
    </location>
</feature>
<dbReference type="Ensembl" id="ENSMLUT00000022593.1">
    <property type="protein sequence ID" value="ENSMLUP00000019480.1"/>
    <property type="gene ID" value="ENSMLUG00000026175.1"/>
</dbReference>
<dbReference type="Proteomes" id="UP000001074">
    <property type="component" value="Unassembled WGS sequence"/>
</dbReference>
<dbReference type="InterPro" id="IPR008942">
    <property type="entry name" value="ENTH_VHS"/>
</dbReference>
<dbReference type="InParanoid" id="G1Q6Z7"/>
<dbReference type="GO" id="GO:0006369">
    <property type="term" value="P:termination of RNA polymerase II transcription"/>
    <property type="evidence" value="ECO:0007669"/>
    <property type="project" value="InterPro"/>
</dbReference>
<reference evidence="3" key="2">
    <citation type="submission" date="2025-08" db="UniProtKB">
        <authorList>
            <consortium name="Ensembl"/>
        </authorList>
    </citation>
    <scope>IDENTIFICATION</scope>
</reference>
<feature type="domain" description="CID" evidence="2">
    <location>
        <begin position="87"/>
        <end position="148"/>
    </location>
</feature>
<dbReference type="eggNOG" id="KOG2071">
    <property type="taxonomic scope" value="Eukaryota"/>
</dbReference>
<sequence length="148" mass="15979">CVHVEKEAPEAAGSGRRSLVRRRRCLPGSPRPAPCRPPTSLRGQHVVRPEPERGSAVPREAVVQTSCSCGPGTMSEPTLAEAGPAGAREDACREYQSSLQDLTFNSKPHINMLTRVAEQNLPFAKEIVSLIEAQIAKAPSSEKLPVLY</sequence>
<evidence type="ECO:0000256" key="1">
    <source>
        <dbReference type="SAM" id="MobiDB-lite"/>
    </source>
</evidence>
<dbReference type="PANTHER" id="PTHR15921">
    <property type="entry name" value="PRE-MRNA CLEAVAGE COMPLEX II"/>
    <property type="match status" value="1"/>
</dbReference>
<dbReference type="GO" id="GO:0005849">
    <property type="term" value="C:mRNA cleavage factor complex"/>
    <property type="evidence" value="ECO:0007669"/>
    <property type="project" value="TreeGrafter"/>
</dbReference>
<dbReference type="PROSITE" id="PS51391">
    <property type="entry name" value="CID"/>
    <property type="match status" value="1"/>
</dbReference>